<keyword evidence="3" id="KW-1015">Disulfide bond</keyword>
<dbReference type="SUPFAM" id="SSF57362">
    <property type="entry name" value="BPTI-like"/>
    <property type="match status" value="1"/>
</dbReference>
<dbReference type="Proteomes" id="UP001054945">
    <property type="component" value="Unassembled WGS sequence"/>
</dbReference>
<comment type="similarity">
    <text evidence="4">Belongs to the venom Kunitz-type family. 01 (intermediate) subfamily.</text>
</comment>
<dbReference type="PANTHER" id="PTHR47247">
    <property type="entry name" value="KUNITZ-TYPE PROTEASE INHIBITOR 2"/>
    <property type="match status" value="1"/>
</dbReference>
<evidence type="ECO:0000256" key="2">
    <source>
        <dbReference type="ARBA" id="ARBA00022900"/>
    </source>
</evidence>
<feature type="domain" description="BPTI/Kunitz inhibitor" evidence="6">
    <location>
        <begin position="29"/>
        <end position="84"/>
    </location>
</feature>
<comment type="caution">
    <text evidence="7">The sequence shown here is derived from an EMBL/GenBank/DDBJ whole genome shotgun (WGS) entry which is preliminary data.</text>
</comment>
<dbReference type="PANTHER" id="PTHR47247:SF1">
    <property type="entry name" value="KUNITZ-TYPE PROTEASE INHIBITOR 2"/>
    <property type="match status" value="1"/>
</dbReference>
<evidence type="ECO:0000256" key="4">
    <source>
        <dbReference type="ARBA" id="ARBA00049646"/>
    </source>
</evidence>
<dbReference type="Pfam" id="PF00014">
    <property type="entry name" value="Kunitz_BPTI"/>
    <property type="match status" value="1"/>
</dbReference>
<dbReference type="EMBL" id="BPLR01019847">
    <property type="protein sequence ID" value="GIX72451.1"/>
    <property type="molecule type" value="Genomic_DNA"/>
</dbReference>
<dbReference type="AlphaFoldDB" id="A0AAV4MJ73"/>
<evidence type="ECO:0000259" key="6">
    <source>
        <dbReference type="PROSITE" id="PS50279"/>
    </source>
</evidence>
<keyword evidence="1" id="KW-0646">Protease inhibitor</keyword>
<evidence type="ECO:0000313" key="7">
    <source>
        <dbReference type="EMBL" id="GIX72451.1"/>
    </source>
</evidence>
<proteinExistence type="inferred from homology"/>
<gene>
    <name evidence="7" type="ORF">CEXT_734831</name>
</gene>
<sequence>MHGQQKLSEITANHIFTSLSSALASESACDQEKVVGPCRAAFPRFFFNKQTGQCESFIYGDLHCGNSTLISFSQKETVASCLRQ</sequence>
<protein>
    <recommendedName>
        <fullName evidence="6">BPTI/Kunitz inhibitor domain-containing protein</fullName>
    </recommendedName>
</protein>
<evidence type="ECO:0000256" key="1">
    <source>
        <dbReference type="ARBA" id="ARBA00022690"/>
    </source>
</evidence>
<accession>A0AAV4MJ73</accession>
<evidence type="ECO:0000256" key="3">
    <source>
        <dbReference type="ARBA" id="ARBA00023157"/>
    </source>
</evidence>
<dbReference type="GO" id="GO:0004867">
    <property type="term" value="F:serine-type endopeptidase inhibitor activity"/>
    <property type="evidence" value="ECO:0007669"/>
    <property type="project" value="UniProtKB-KW"/>
</dbReference>
<dbReference type="SMART" id="SM00131">
    <property type="entry name" value="KU"/>
    <property type="match status" value="1"/>
</dbReference>
<dbReference type="Gene3D" id="4.10.410.10">
    <property type="entry name" value="Pancreatic trypsin inhibitor Kunitz domain"/>
    <property type="match status" value="1"/>
</dbReference>
<evidence type="ECO:0000313" key="8">
    <source>
        <dbReference type="Proteomes" id="UP001054945"/>
    </source>
</evidence>
<keyword evidence="8" id="KW-1185">Reference proteome</keyword>
<name>A0AAV4MJ73_CAEEX</name>
<keyword evidence="2" id="KW-0722">Serine protease inhibitor</keyword>
<dbReference type="InterPro" id="IPR002223">
    <property type="entry name" value="Kunitz_BPTI"/>
</dbReference>
<comment type="function">
    <text evidence="5">Serine protease inhibitor that inhibits trypsin at a molar ratio of 1:1.</text>
</comment>
<evidence type="ECO:0000256" key="5">
    <source>
        <dbReference type="ARBA" id="ARBA00093388"/>
    </source>
</evidence>
<reference evidence="7 8" key="1">
    <citation type="submission" date="2021-06" db="EMBL/GenBank/DDBJ databases">
        <title>Caerostris extrusa draft genome.</title>
        <authorList>
            <person name="Kono N."/>
            <person name="Arakawa K."/>
        </authorList>
    </citation>
    <scope>NUCLEOTIDE SEQUENCE [LARGE SCALE GENOMIC DNA]</scope>
</reference>
<organism evidence="7 8">
    <name type="scientific">Caerostris extrusa</name>
    <name type="common">Bark spider</name>
    <name type="synonym">Caerostris bankana</name>
    <dbReference type="NCBI Taxonomy" id="172846"/>
    <lineage>
        <taxon>Eukaryota</taxon>
        <taxon>Metazoa</taxon>
        <taxon>Ecdysozoa</taxon>
        <taxon>Arthropoda</taxon>
        <taxon>Chelicerata</taxon>
        <taxon>Arachnida</taxon>
        <taxon>Araneae</taxon>
        <taxon>Araneomorphae</taxon>
        <taxon>Entelegynae</taxon>
        <taxon>Araneoidea</taxon>
        <taxon>Araneidae</taxon>
        <taxon>Caerostris</taxon>
    </lineage>
</organism>
<dbReference type="PROSITE" id="PS50279">
    <property type="entry name" value="BPTI_KUNITZ_2"/>
    <property type="match status" value="1"/>
</dbReference>
<dbReference type="InterPro" id="IPR036880">
    <property type="entry name" value="Kunitz_BPTI_sf"/>
</dbReference>
<dbReference type="CDD" id="cd00109">
    <property type="entry name" value="Kunitz-type"/>
    <property type="match status" value="1"/>
</dbReference>